<sequence length="60" mass="6618">MTASHPQLDSRADINAQAFARNLVWSPEHGLGAIDFEDDPISAMPLAQAQIRDWRAKVST</sequence>
<organism evidence="1 2">
    <name type="scientific">Thiobacillus denitrificans</name>
    <dbReference type="NCBI Taxonomy" id="36861"/>
    <lineage>
        <taxon>Bacteria</taxon>
        <taxon>Pseudomonadati</taxon>
        <taxon>Pseudomonadota</taxon>
        <taxon>Betaproteobacteria</taxon>
        <taxon>Nitrosomonadales</taxon>
        <taxon>Thiobacillaceae</taxon>
        <taxon>Thiobacillus</taxon>
    </lineage>
</organism>
<evidence type="ECO:0000313" key="2">
    <source>
        <dbReference type="Proteomes" id="UP000064243"/>
    </source>
</evidence>
<dbReference type="Proteomes" id="UP000064243">
    <property type="component" value="Unassembled WGS sequence"/>
</dbReference>
<accession>A0A119CWK5</accession>
<protein>
    <submittedName>
        <fullName evidence="1">Uncharacterized protein</fullName>
    </submittedName>
</protein>
<dbReference type="AlphaFoldDB" id="A0A119CWK5"/>
<proteinExistence type="predicted"/>
<dbReference type="PATRIC" id="fig|36861.3.peg.977"/>
<dbReference type="RefSeq" id="WP_059754193.1">
    <property type="nucleotide sequence ID" value="NZ_LDUG01000019.1"/>
</dbReference>
<dbReference type="OrthoDB" id="8028712at2"/>
<comment type="caution">
    <text evidence="1">The sequence shown here is derived from an EMBL/GenBank/DDBJ whole genome shotgun (WGS) entry which is preliminary data.</text>
</comment>
<keyword evidence="2" id="KW-1185">Reference proteome</keyword>
<dbReference type="EMBL" id="LDUG01000019">
    <property type="protein sequence ID" value="KVW96779.1"/>
    <property type="molecule type" value="Genomic_DNA"/>
</dbReference>
<gene>
    <name evidence="1" type="ORF">ABW22_07500</name>
</gene>
<evidence type="ECO:0000313" key="1">
    <source>
        <dbReference type="EMBL" id="KVW96779.1"/>
    </source>
</evidence>
<reference evidence="1 2" key="1">
    <citation type="journal article" date="2015" name="Appl. Environ. Microbiol.">
        <title>Aerobic and Anaerobic Thiosulfate Oxidation by a Cold-Adapted, Subglacial Chemoautotroph.</title>
        <authorList>
            <person name="Harrold Z.R."/>
            <person name="Skidmore M.L."/>
            <person name="Hamilton T.L."/>
            <person name="Desch L."/>
            <person name="Amada K."/>
            <person name="van Gelder W."/>
            <person name="Glover K."/>
            <person name="Roden E.E."/>
            <person name="Boyd E.S."/>
        </authorList>
    </citation>
    <scope>NUCLEOTIDE SEQUENCE [LARGE SCALE GENOMIC DNA]</scope>
    <source>
        <strain evidence="1 2">RG</strain>
    </source>
</reference>
<name>A0A119CWK5_THIDE</name>